<evidence type="ECO:0000256" key="1">
    <source>
        <dbReference type="SAM" id="SignalP"/>
    </source>
</evidence>
<reference evidence="3" key="1">
    <citation type="submission" date="2013-03" db="EMBL/GenBank/DDBJ databases">
        <title>Genome sequence of Chthonomonas calidirosea, the first sequenced genome from the Armatimonadetes phylum (formally candidate division OP10).</title>
        <authorList>
            <person name="Lee K.C.Y."/>
            <person name="Morgan X.C."/>
            <person name="Dunfield P.F."/>
            <person name="Tamas I."/>
            <person name="Houghton K.M."/>
            <person name="Vyssotski M."/>
            <person name="Ryan J.L.J."/>
            <person name="Lagutin K."/>
            <person name="McDonald I.R."/>
            <person name="Stott M.B."/>
        </authorList>
    </citation>
    <scope>NUCLEOTIDE SEQUENCE [LARGE SCALE GENOMIC DNA]</scope>
    <source>
        <strain evidence="3">DSM 23976 / ICMP 18418 / T49</strain>
    </source>
</reference>
<organism evidence="2 3">
    <name type="scientific">Chthonomonas calidirosea (strain DSM 23976 / ICMP 18418 / T49)</name>
    <dbReference type="NCBI Taxonomy" id="1303518"/>
    <lineage>
        <taxon>Bacteria</taxon>
        <taxon>Bacillati</taxon>
        <taxon>Armatimonadota</taxon>
        <taxon>Chthonomonadia</taxon>
        <taxon>Chthonomonadales</taxon>
        <taxon>Chthonomonadaceae</taxon>
        <taxon>Chthonomonas</taxon>
    </lineage>
</organism>
<dbReference type="eggNOG" id="COG1874">
    <property type="taxonomic scope" value="Bacteria"/>
</dbReference>
<feature type="signal peptide" evidence="1">
    <location>
        <begin position="1"/>
        <end position="24"/>
    </location>
</feature>
<dbReference type="OrthoDB" id="9760450at2"/>
<dbReference type="Proteomes" id="UP000014227">
    <property type="component" value="Chromosome I"/>
</dbReference>
<gene>
    <name evidence="2" type="ORF">CCALI_00922</name>
</gene>
<dbReference type="EMBL" id="HF951689">
    <property type="protein sequence ID" value="CCW34745.1"/>
    <property type="molecule type" value="Genomic_DNA"/>
</dbReference>
<dbReference type="InterPro" id="IPR017853">
    <property type="entry name" value="GH"/>
</dbReference>
<dbReference type="SUPFAM" id="SSF51445">
    <property type="entry name" value="(Trans)glycosidases"/>
    <property type="match status" value="1"/>
</dbReference>
<evidence type="ECO:0000313" key="3">
    <source>
        <dbReference type="Proteomes" id="UP000014227"/>
    </source>
</evidence>
<dbReference type="KEGG" id="ccz:CCALI_00922"/>
<evidence type="ECO:0008006" key="4">
    <source>
        <dbReference type="Google" id="ProtNLM"/>
    </source>
</evidence>
<dbReference type="PATRIC" id="fig|1303518.3.peg.935"/>
<keyword evidence="3" id="KW-1185">Reference proteome</keyword>
<evidence type="ECO:0000313" key="2">
    <source>
        <dbReference type="EMBL" id="CCW34745.1"/>
    </source>
</evidence>
<accession>S0EY48</accession>
<sequence length="528" mass="60468">MRQSLLRRTLYTSLLIGCTLAAKAPQNSNTGPIVDRYGQYLLTDWPDKVRSDADLQAALQKEQQLMRTRWLAPSHRDPFGGETDLGWHDKATGFYRVERHNGKWWLITPQGNPCFYTGVCNVPALFNGTPITGRESLFEWLPPKTGTFASAWGKSIWDATDPTDYFSFDTANLVRKFGPDWRSKGYQEALERLKRWGFCGIGKWSEILPNIPSCPVLHYQAPTLGRHPDIFDPTVQAQIRQSLQQQIGPHRNDPYILGWSINNEYQEIITNQEIQEILAKGADVPAKRAFVDEALKTRYHDNVAAMATAWKVSPPNLQTLYQMTPHPPADDLEMLRQFFAKSYYAFLYNTVKQIDPHHLYFGFWIVPGWWQNKSDWSLIAPYCDVIGYDRYGYTFEDDLLQHLLASTHKPVLDGEFCFPPYYKGQRGFSKWFTSVDNDADEAPLYTKWARDAASNPYCVGFFWFMYRDEPITGKGPGHGPEKVYGENYAFGIVDVTDRPRWDLATAMHDANVELNKMHAAAKTSVAAQ</sequence>
<dbReference type="InParanoid" id="S0EY48"/>
<dbReference type="STRING" id="454171.CP488_00233"/>
<keyword evidence="1" id="KW-0732">Signal</keyword>
<dbReference type="HOGENOM" id="CLU_013448_0_0_0"/>
<dbReference type="RefSeq" id="WP_016482299.1">
    <property type="nucleotide sequence ID" value="NC_021487.1"/>
</dbReference>
<dbReference type="Gene3D" id="3.20.20.80">
    <property type="entry name" value="Glycosidases"/>
    <property type="match status" value="1"/>
</dbReference>
<protein>
    <recommendedName>
        <fullName evidence="4">Beta-galactosidase</fullName>
    </recommendedName>
</protein>
<name>S0EY48_CHTCT</name>
<feature type="chain" id="PRO_5004496510" description="Beta-galactosidase" evidence="1">
    <location>
        <begin position="25"/>
        <end position="528"/>
    </location>
</feature>
<proteinExistence type="predicted"/>
<dbReference type="AlphaFoldDB" id="S0EY48"/>